<dbReference type="SUPFAM" id="SSF81995">
    <property type="entry name" value="beta-sandwich domain of Sec23/24"/>
    <property type="match status" value="1"/>
</dbReference>
<organism evidence="2 3">
    <name type="scientific">Pyronema omphalodes (strain CBS 100304)</name>
    <name type="common">Pyronema confluens</name>
    <dbReference type="NCBI Taxonomy" id="1076935"/>
    <lineage>
        <taxon>Eukaryota</taxon>
        <taxon>Fungi</taxon>
        <taxon>Dikarya</taxon>
        <taxon>Ascomycota</taxon>
        <taxon>Pezizomycotina</taxon>
        <taxon>Pezizomycetes</taxon>
        <taxon>Pezizales</taxon>
        <taxon>Pyronemataceae</taxon>
        <taxon>Pyronema</taxon>
    </lineage>
</organism>
<feature type="compositionally biased region" description="Polar residues" evidence="1">
    <location>
        <begin position="79"/>
        <end position="90"/>
    </location>
</feature>
<feature type="region of interest" description="Disordered" evidence="1">
    <location>
        <begin position="181"/>
        <end position="201"/>
    </location>
</feature>
<dbReference type="AlphaFoldDB" id="U4LQA8"/>
<reference evidence="2 3" key="1">
    <citation type="journal article" date="2013" name="PLoS Genet.">
        <title>The genome and development-dependent transcriptomes of Pyronema confluens: a window into fungal evolution.</title>
        <authorList>
            <person name="Traeger S."/>
            <person name="Altegoer F."/>
            <person name="Freitag M."/>
            <person name="Gabaldon T."/>
            <person name="Kempken F."/>
            <person name="Kumar A."/>
            <person name="Marcet-Houben M."/>
            <person name="Poggeler S."/>
            <person name="Stajich J.E."/>
            <person name="Nowrousian M."/>
        </authorList>
    </citation>
    <scope>NUCLEOTIDE SEQUENCE [LARGE SCALE GENOMIC DNA]</scope>
    <source>
        <strain evidence="3">CBS 100304</strain>
        <tissue evidence="2">Vegetative mycelium</tissue>
    </source>
</reference>
<gene>
    <name evidence="2" type="ORF">PCON_10869</name>
</gene>
<sequence>MSNAMKKLKLLQHHISAASVNSIPAGFPTPPASPVFHSGPTGYPTGYDHYQAHYYQPPPPPPQHQHHYYPRPDSRQHHQQYYSPPANQGHQAAMPGQVPGPCLLPGGFMVLTPSSSHDHLPSAPTRRAPRLTKDAVSAIGKDSRLARWERVLSYVREQRNTIAPGLLPSSGSPKSCPATLAGLAGSTSTSPASQAVGYRQDRKRRAEEMALIDLRCKELERLDRVEQDTRSLWSGGSGGTNGVDEFVWSEDEDDDVLPMPRGPEPVKVLPYEAQGMDRIREEQEEGVFAMDESRSGRWAGMPQICREGELEGGLGRLVGRRMSAAY</sequence>
<evidence type="ECO:0000313" key="2">
    <source>
        <dbReference type="EMBL" id="CCX31520.1"/>
    </source>
</evidence>
<dbReference type="OrthoDB" id="5422587at2759"/>
<name>U4LQA8_PYROM</name>
<keyword evidence="3" id="KW-1185">Reference proteome</keyword>
<evidence type="ECO:0000313" key="3">
    <source>
        <dbReference type="Proteomes" id="UP000018144"/>
    </source>
</evidence>
<dbReference type="Proteomes" id="UP000018144">
    <property type="component" value="Unassembled WGS sequence"/>
</dbReference>
<protein>
    <submittedName>
        <fullName evidence="2">Uncharacterized protein</fullName>
    </submittedName>
</protein>
<dbReference type="eggNOG" id="ENOG502T2KP">
    <property type="taxonomic scope" value="Eukaryota"/>
</dbReference>
<proteinExistence type="predicted"/>
<accession>U4LQA8</accession>
<evidence type="ECO:0000256" key="1">
    <source>
        <dbReference type="SAM" id="MobiDB-lite"/>
    </source>
</evidence>
<dbReference type="EMBL" id="HF935604">
    <property type="protein sequence ID" value="CCX31520.1"/>
    <property type="molecule type" value="Genomic_DNA"/>
</dbReference>
<feature type="region of interest" description="Disordered" evidence="1">
    <location>
        <begin position="47"/>
        <end position="99"/>
    </location>
</feature>